<accession>A0A8H3HX12</accession>
<name>A0A8H3HX12_9AGAM</name>
<dbReference type="Proteomes" id="UP000663827">
    <property type="component" value="Unassembled WGS sequence"/>
</dbReference>
<evidence type="ECO:0000313" key="1">
    <source>
        <dbReference type="EMBL" id="CAE7140015.1"/>
    </source>
</evidence>
<gene>
    <name evidence="1" type="ORF">RDB_LOCUS73797</name>
</gene>
<comment type="caution">
    <text evidence="1">The sequence shown here is derived from an EMBL/GenBank/DDBJ whole genome shotgun (WGS) entry which is preliminary data.</text>
</comment>
<reference evidence="1" key="1">
    <citation type="submission" date="2021-01" db="EMBL/GenBank/DDBJ databases">
        <authorList>
            <person name="Kaushik A."/>
        </authorList>
    </citation>
    <scope>NUCLEOTIDE SEQUENCE</scope>
    <source>
        <strain evidence="1">AG5</strain>
    </source>
</reference>
<organism evidence="1 2">
    <name type="scientific">Rhizoctonia solani</name>
    <dbReference type="NCBI Taxonomy" id="456999"/>
    <lineage>
        <taxon>Eukaryota</taxon>
        <taxon>Fungi</taxon>
        <taxon>Dikarya</taxon>
        <taxon>Basidiomycota</taxon>
        <taxon>Agaricomycotina</taxon>
        <taxon>Agaricomycetes</taxon>
        <taxon>Cantharellales</taxon>
        <taxon>Ceratobasidiaceae</taxon>
        <taxon>Rhizoctonia</taxon>
    </lineage>
</organism>
<evidence type="ECO:0000313" key="2">
    <source>
        <dbReference type="Proteomes" id="UP000663827"/>
    </source>
</evidence>
<proteinExistence type="predicted"/>
<protein>
    <submittedName>
        <fullName evidence="1">Uncharacterized protein</fullName>
    </submittedName>
</protein>
<feature type="non-terminal residue" evidence="1">
    <location>
        <position position="1"/>
    </location>
</feature>
<sequence length="205" mass="22324">MASKVQAVAVPNNGAIIRRRPAWGAGNLFAQGVAGLVNVPGLKDAVSFAKEGAKSLKAPKLNDAQTRKQICSIEGVLGTTDHNPGAPEDHSPAQMGVERVESFRRDMTDIKAELEKALREKYSTKFACQNEVAQFLAQKKDQVSGRISGFCLESSIQANYAVITLLESNQQMGTKIDILSTTVADLKHQIDVLQRLLWRCIALSF</sequence>
<dbReference type="AlphaFoldDB" id="A0A8H3HX12"/>
<dbReference type="EMBL" id="CAJNJQ010001478">
    <property type="protein sequence ID" value="CAE7140015.1"/>
    <property type="molecule type" value="Genomic_DNA"/>
</dbReference>